<proteinExistence type="inferred from homology"/>
<dbReference type="InterPro" id="IPR036318">
    <property type="entry name" value="FAD-bd_PCMH-like_sf"/>
</dbReference>
<comment type="caution">
    <text evidence="7">The sequence shown here is derived from an EMBL/GenBank/DDBJ whole genome shotgun (WGS) entry which is preliminary data.</text>
</comment>
<evidence type="ECO:0000256" key="5">
    <source>
        <dbReference type="ARBA" id="ARBA00023002"/>
    </source>
</evidence>
<evidence type="ECO:0000256" key="1">
    <source>
        <dbReference type="ARBA" id="ARBA00001974"/>
    </source>
</evidence>
<feature type="domain" description="FAD-binding PCMH-type" evidence="6">
    <location>
        <begin position="56"/>
        <end position="235"/>
    </location>
</feature>
<dbReference type="Pfam" id="PF01565">
    <property type="entry name" value="FAD_binding_4"/>
    <property type="match status" value="1"/>
</dbReference>
<dbReference type="PROSITE" id="PS51387">
    <property type="entry name" value="FAD_PCMH"/>
    <property type="match status" value="1"/>
</dbReference>
<dbReference type="EMBL" id="LDAU01000096">
    <property type="protein sequence ID" value="KRX06433.1"/>
    <property type="molecule type" value="Genomic_DNA"/>
</dbReference>
<dbReference type="InParanoid" id="A0A0V0QW86"/>
<sequence>MLSKLFNKVCFSSIQRNPAFKTLQKQDINHFKQILGEKSVKQDELEKYNTDWMEIFQGKSDLVLFPRTTEQLSDIISYCNQNKLAVVPQSGNTGLVGGSVPVFDEIIVNLSKMNKILNYDESSGVLTVEGGVILQEANDYLKQFNSEIPWDLGAKGSCLIGGNIATNAGGSYLVKHGPLRASILGLEVVLPSGEVMDLQSSIRKDNTGIDLKQLFIGSEGILGIITKANILCAKQDKFRNLIYVNCQSYNDVLQVYKTARQTLNKNLAAIEWMDSWAFNAVFDSFNHINNPFDNKGENGQDYYVLVEINSNHAMEELEDMFFEQLAEIEGFKDAIKAQNESQFKEIWEIRESCQPAASKLSQYEFKYDISLDISLMDNILQDLRNKLQKYKDIQVIGYGHIGDGNLHINVILGDKSVKDEVQNILEPYIFQYLSEIKGSISAEHGMGQLKSQYLELQKPKVAIDFMKKIKQQFDPNNILNPYKCLP</sequence>
<dbReference type="FunFam" id="3.30.43.10:FF:000002">
    <property type="entry name" value="D-2-hydroxyglutarate dehydrogenase, mitochondrial"/>
    <property type="match status" value="1"/>
</dbReference>
<evidence type="ECO:0000256" key="2">
    <source>
        <dbReference type="ARBA" id="ARBA00008000"/>
    </source>
</evidence>
<evidence type="ECO:0000256" key="3">
    <source>
        <dbReference type="ARBA" id="ARBA00022630"/>
    </source>
</evidence>
<protein>
    <submittedName>
        <fullName evidence="7">FAD-linked oxidase-like, C-terminal</fullName>
    </submittedName>
</protein>
<dbReference type="PANTHER" id="PTHR43716:SF1">
    <property type="entry name" value="D-2-HYDROXYGLUTARATE DEHYDROGENASE, MITOCHONDRIAL"/>
    <property type="match status" value="1"/>
</dbReference>
<dbReference type="InterPro" id="IPR051264">
    <property type="entry name" value="FAD-oxidored/transferase_4"/>
</dbReference>
<dbReference type="InterPro" id="IPR006094">
    <property type="entry name" value="Oxid_FAD_bind_N"/>
</dbReference>
<dbReference type="Gene3D" id="3.30.70.2740">
    <property type="match status" value="1"/>
</dbReference>
<gene>
    <name evidence="7" type="ORF">PPERSA_05046</name>
</gene>
<organism evidence="7 8">
    <name type="scientific">Pseudocohnilembus persalinus</name>
    <name type="common">Ciliate</name>
    <dbReference type="NCBI Taxonomy" id="266149"/>
    <lineage>
        <taxon>Eukaryota</taxon>
        <taxon>Sar</taxon>
        <taxon>Alveolata</taxon>
        <taxon>Ciliophora</taxon>
        <taxon>Intramacronucleata</taxon>
        <taxon>Oligohymenophorea</taxon>
        <taxon>Scuticociliatia</taxon>
        <taxon>Philasterida</taxon>
        <taxon>Pseudocohnilembidae</taxon>
        <taxon>Pseudocohnilembus</taxon>
    </lineage>
</organism>
<dbReference type="GO" id="GO:0071949">
    <property type="term" value="F:FAD binding"/>
    <property type="evidence" value="ECO:0007669"/>
    <property type="project" value="InterPro"/>
</dbReference>
<evidence type="ECO:0000313" key="8">
    <source>
        <dbReference type="Proteomes" id="UP000054937"/>
    </source>
</evidence>
<dbReference type="SUPFAM" id="SSF56176">
    <property type="entry name" value="FAD-binding/transporter-associated domain-like"/>
    <property type="match status" value="1"/>
</dbReference>
<dbReference type="Gene3D" id="3.30.43.10">
    <property type="entry name" value="Uridine Diphospho-n-acetylenolpyruvylglucosamine Reductase, domain 2"/>
    <property type="match status" value="1"/>
</dbReference>
<evidence type="ECO:0000259" key="6">
    <source>
        <dbReference type="PROSITE" id="PS51387"/>
    </source>
</evidence>
<comment type="similarity">
    <text evidence="2">Belongs to the FAD-binding oxidoreductase/transferase type 4 family.</text>
</comment>
<evidence type="ECO:0000256" key="4">
    <source>
        <dbReference type="ARBA" id="ARBA00022827"/>
    </source>
</evidence>
<dbReference type="PANTHER" id="PTHR43716">
    <property type="entry name" value="D-2-HYDROXYGLUTARATE DEHYDROGENASE, MITOCHONDRIAL"/>
    <property type="match status" value="1"/>
</dbReference>
<name>A0A0V0QW86_PSEPJ</name>
<dbReference type="InterPro" id="IPR016166">
    <property type="entry name" value="FAD-bd_PCMH"/>
</dbReference>
<dbReference type="Gene3D" id="1.10.45.10">
    <property type="entry name" value="Vanillyl-alcohol Oxidase, Chain A, domain 4"/>
    <property type="match status" value="1"/>
</dbReference>
<dbReference type="InterPro" id="IPR016171">
    <property type="entry name" value="Vanillyl_alc_oxidase_C-sub2"/>
</dbReference>
<keyword evidence="3" id="KW-0285">Flavoprotein</keyword>
<dbReference type="OrthoDB" id="5332616at2759"/>
<dbReference type="InterPro" id="IPR016164">
    <property type="entry name" value="FAD-linked_Oxase-like_C"/>
</dbReference>
<dbReference type="InterPro" id="IPR016167">
    <property type="entry name" value="FAD-bd_PCMH_sub1"/>
</dbReference>
<dbReference type="AlphaFoldDB" id="A0A0V0QW86"/>
<accession>A0A0V0QW86</accession>
<dbReference type="SUPFAM" id="SSF55103">
    <property type="entry name" value="FAD-linked oxidases, C-terminal domain"/>
    <property type="match status" value="1"/>
</dbReference>
<comment type="cofactor">
    <cofactor evidence="1">
        <name>FAD</name>
        <dbReference type="ChEBI" id="CHEBI:57692"/>
    </cofactor>
</comment>
<keyword evidence="8" id="KW-1185">Reference proteome</keyword>
<keyword evidence="5" id="KW-0560">Oxidoreductase</keyword>
<reference evidence="7 8" key="1">
    <citation type="journal article" date="2015" name="Sci. Rep.">
        <title>Genome of the facultative scuticociliatosis pathogen Pseudocohnilembus persalinus provides insight into its virulence through horizontal gene transfer.</title>
        <authorList>
            <person name="Xiong J."/>
            <person name="Wang G."/>
            <person name="Cheng J."/>
            <person name="Tian M."/>
            <person name="Pan X."/>
            <person name="Warren A."/>
            <person name="Jiang C."/>
            <person name="Yuan D."/>
            <person name="Miao W."/>
        </authorList>
    </citation>
    <scope>NUCLEOTIDE SEQUENCE [LARGE SCALE GENOMIC DNA]</scope>
    <source>
        <strain evidence="7">36N120E</strain>
    </source>
</reference>
<dbReference type="InterPro" id="IPR016169">
    <property type="entry name" value="FAD-bd_PCMH_sub2"/>
</dbReference>
<dbReference type="GO" id="GO:0016491">
    <property type="term" value="F:oxidoreductase activity"/>
    <property type="evidence" value="ECO:0007669"/>
    <property type="project" value="UniProtKB-KW"/>
</dbReference>
<evidence type="ECO:0000313" key="7">
    <source>
        <dbReference type="EMBL" id="KRX06433.1"/>
    </source>
</evidence>
<dbReference type="Proteomes" id="UP000054937">
    <property type="component" value="Unassembled WGS sequence"/>
</dbReference>
<dbReference type="FunFam" id="1.10.45.10:FF:000001">
    <property type="entry name" value="D-lactate dehydrogenase mitochondrial"/>
    <property type="match status" value="1"/>
</dbReference>
<dbReference type="OMA" id="FDRTVVC"/>
<dbReference type="Pfam" id="PF02913">
    <property type="entry name" value="FAD-oxidase_C"/>
    <property type="match status" value="1"/>
</dbReference>
<dbReference type="Gene3D" id="3.30.465.10">
    <property type="match status" value="1"/>
</dbReference>
<dbReference type="Gene3D" id="3.30.70.2190">
    <property type="match status" value="1"/>
</dbReference>
<dbReference type="InterPro" id="IPR004113">
    <property type="entry name" value="FAD-bd_oxidored_4_C"/>
</dbReference>
<dbReference type="GO" id="GO:0005739">
    <property type="term" value="C:mitochondrion"/>
    <property type="evidence" value="ECO:0007669"/>
    <property type="project" value="TreeGrafter"/>
</dbReference>
<keyword evidence="4" id="KW-0274">FAD</keyword>